<evidence type="ECO:0000313" key="1">
    <source>
        <dbReference type="EMBL" id="OUJ69175.1"/>
    </source>
</evidence>
<dbReference type="AlphaFoldDB" id="A0A243W5Y9"/>
<dbReference type="OrthoDB" id="881927at2"/>
<accession>A0A243W5Y9</accession>
<comment type="caution">
    <text evidence="1">The sequence shown here is derived from an EMBL/GenBank/DDBJ whole genome shotgun (WGS) entry which is preliminary data.</text>
</comment>
<dbReference type="EMBL" id="MTSE01000037">
    <property type="protein sequence ID" value="OUJ69175.1"/>
    <property type="molecule type" value="Genomic_DNA"/>
</dbReference>
<evidence type="ECO:0000313" key="2">
    <source>
        <dbReference type="Proteomes" id="UP000194873"/>
    </source>
</evidence>
<dbReference type="Proteomes" id="UP000194873">
    <property type="component" value="Unassembled WGS sequence"/>
</dbReference>
<gene>
    <name evidence="1" type="ORF">BXP70_26880</name>
</gene>
<reference evidence="1 2" key="1">
    <citation type="submission" date="2017-01" db="EMBL/GenBank/DDBJ databases">
        <title>A new Hymenobacter.</title>
        <authorList>
            <person name="Liang Y."/>
            <person name="Feng F."/>
        </authorList>
    </citation>
    <scope>NUCLEOTIDE SEQUENCE [LARGE SCALE GENOMIC DNA]</scope>
    <source>
        <strain evidence="1">MIMBbqt21</strain>
    </source>
</reference>
<keyword evidence="2" id="KW-1185">Reference proteome</keyword>
<dbReference type="RefSeq" id="WP_143436712.1">
    <property type="nucleotide sequence ID" value="NZ_MTSE01000037.1"/>
</dbReference>
<organism evidence="1 2">
    <name type="scientific">Hymenobacter crusticola</name>
    <dbReference type="NCBI Taxonomy" id="1770526"/>
    <lineage>
        <taxon>Bacteria</taxon>
        <taxon>Pseudomonadati</taxon>
        <taxon>Bacteroidota</taxon>
        <taxon>Cytophagia</taxon>
        <taxon>Cytophagales</taxon>
        <taxon>Hymenobacteraceae</taxon>
        <taxon>Hymenobacter</taxon>
    </lineage>
</organism>
<sequence length="115" mass="12768">MSAAPTPIALRLVLQALRQHLLVFDAPAPYAPARLRRIADQLEYVVQAWPAEQWPARPIPTTPPQRLRHAQRSTPERLAFQKHLRLLQASLRAPGASPGWAGVHSQLLALVLALL</sequence>
<name>A0A243W5Y9_9BACT</name>
<protein>
    <submittedName>
        <fullName evidence="1">Uncharacterized protein</fullName>
    </submittedName>
</protein>
<proteinExistence type="predicted"/>